<organism evidence="3 4">
    <name type="scientific">Enterococcus faecium (strain ATCC BAA-472 / TX0016 / DO)</name>
    <dbReference type="NCBI Taxonomy" id="333849"/>
    <lineage>
        <taxon>Bacteria</taxon>
        <taxon>Bacillati</taxon>
        <taxon>Bacillota</taxon>
        <taxon>Bacilli</taxon>
        <taxon>Lactobacillales</taxon>
        <taxon>Enterococcaceae</taxon>
        <taxon>Enterococcus</taxon>
    </lineage>
</organism>
<reference evidence="3 4" key="1">
    <citation type="journal article" date="2012" name="BMC Microbiol.">
        <title>Complete genome sequence of Enterococcus faecium strain TX16 and comparative genomic analysis of Enterococcus faecium genomes.</title>
        <authorList>
            <person name="Qin X."/>
            <person name="Galloway-Pena J.R."/>
            <person name="Sillanpaa J."/>
            <person name="Hyeob Roh J."/>
            <person name="Nallapareddy S.R."/>
            <person name="Chowdhury S."/>
            <person name="Bourgogne A."/>
            <person name="Choudhury T."/>
            <person name="Munzy D.M."/>
            <person name="Buhay C.J."/>
            <person name="Ding Y."/>
            <person name="Dugan-Rocha S."/>
            <person name="Liu W."/>
            <person name="Kovar C."/>
            <person name="Sodergren E."/>
            <person name="Highlander S."/>
            <person name="Petrosino J.F."/>
            <person name="Worley K.C."/>
            <person name="Gibbs R.A."/>
            <person name="Weinstock G.M."/>
            <person name="Murray B.E."/>
        </authorList>
    </citation>
    <scope>NUCLEOTIDE SEQUENCE [LARGE SCALE GENOMIC DNA]</scope>
    <source>
        <strain evidence="4">ATCC BAA-472 / TX0016 / DO</strain>
    </source>
</reference>
<dbReference type="AlphaFoldDB" id="I3TYU7"/>
<keyword evidence="4" id="KW-1185">Reference proteome</keyword>
<sequence>MREKLKGGNIMKKWLLLLIGMGILFTGCTSENTRTKATIETDTTIETKKSKTQSTEQTTTEMKQSVETSASSITESSSEEVKNTLWDTNKASKLETFVTQWGKTLGQEYKSYNLQNNVSLYGTPLPQAVINGDWKMAINEAPVTVQWSEDGTGHADFNLVAVYSDVETGEYLGQHVYFFGFQNGQPKVYLTQQNQGNENNYLYFNETQNQQLKQGFSDIVNGQTPQTPVVEESTQQATTTTTQSTSSSGISSWEAAKESVLNNKALWLYDSPDKNVSNTNLISTNEYMKDLMQDENGSYYSINIVTDDDGNTTMAGGKQFRVYTDGRISQRIGMTNNFQMIK</sequence>
<feature type="compositionally biased region" description="Low complexity" evidence="1">
    <location>
        <begin position="52"/>
        <end position="76"/>
    </location>
</feature>
<proteinExistence type="predicted"/>
<evidence type="ECO:0000313" key="3">
    <source>
        <dbReference type="EMBL" id="AFK57935.1"/>
    </source>
</evidence>
<dbReference type="HOGENOM" id="CLU_061542_0_0_9"/>
<feature type="domain" description="DUF4767" evidence="2">
    <location>
        <begin position="84"/>
        <end position="220"/>
    </location>
</feature>
<dbReference type="KEGG" id="efu:HMPREF0351_10311"/>
<dbReference type="PROSITE" id="PS51257">
    <property type="entry name" value="PROKAR_LIPOPROTEIN"/>
    <property type="match status" value="1"/>
</dbReference>
<dbReference type="EMBL" id="CP003583">
    <property type="protein sequence ID" value="AFK57935.1"/>
    <property type="molecule type" value="Genomic_DNA"/>
</dbReference>
<accession>I3TYU7</accession>
<dbReference type="InterPro" id="IPR031927">
    <property type="entry name" value="DUF4767"/>
</dbReference>
<dbReference type="Proteomes" id="UP000005269">
    <property type="component" value="Chromosome"/>
</dbReference>
<protein>
    <recommendedName>
        <fullName evidence="2">DUF4767 domain-containing protein</fullName>
    </recommendedName>
</protein>
<feature type="region of interest" description="Disordered" evidence="1">
    <location>
        <begin position="47"/>
        <end position="76"/>
    </location>
</feature>
<gene>
    <name evidence="3" type="ORF">HMPREF0351_10311</name>
</gene>
<evidence type="ECO:0000313" key="4">
    <source>
        <dbReference type="Proteomes" id="UP000005269"/>
    </source>
</evidence>
<evidence type="ECO:0000256" key="1">
    <source>
        <dbReference type="SAM" id="MobiDB-lite"/>
    </source>
</evidence>
<evidence type="ECO:0000259" key="2">
    <source>
        <dbReference type="Pfam" id="PF15983"/>
    </source>
</evidence>
<name>I3TYU7_ENTFD</name>
<feature type="region of interest" description="Disordered" evidence="1">
    <location>
        <begin position="220"/>
        <end position="250"/>
    </location>
</feature>
<feature type="compositionally biased region" description="Low complexity" evidence="1">
    <location>
        <begin position="233"/>
        <end position="250"/>
    </location>
</feature>
<dbReference type="Pfam" id="PF15983">
    <property type="entry name" value="DUF4767"/>
    <property type="match status" value="1"/>
</dbReference>